<evidence type="ECO:0000256" key="1">
    <source>
        <dbReference type="SAM" id="Phobius"/>
    </source>
</evidence>
<dbReference type="EMBL" id="JAEACU010000006">
    <property type="protein sequence ID" value="KAH7525263.1"/>
    <property type="molecule type" value="Genomic_DNA"/>
</dbReference>
<keyword evidence="1" id="KW-0472">Membrane</keyword>
<reference evidence="2" key="1">
    <citation type="journal article" date="2021" name="Front. Plant Sci.">
        <title>Chromosome-Scale Genome Assembly for Chinese Sour Jujube and Insights Into Its Genome Evolution and Domestication Signature.</title>
        <authorList>
            <person name="Shen L.-Y."/>
            <person name="Luo H."/>
            <person name="Wang X.-L."/>
            <person name="Wang X.-M."/>
            <person name="Qiu X.-J."/>
            <person name="Liu H."/>
            <person name="Zhou S.-S."/>
            <person name="Jia K.-H."/>
            <person name="Nie S."/>
            <person name="Bao Y.-T."/>
            <person name="Zhang R.-G."/>
            <person name="Yun Q.-Z."/>
            <person name="Chai Y.-H."/>
            <person name="Lu J.-Y."/>
            <person name="Li Y."/>
            <person name="Zhao S.-W."/>
            <person name="Mao J.-F."/>
            <person name="Jia S.-G."/>
            <person name="Mao Y.-M."/>
        </authorList>
    </citation>
    <scope>NUCLEOTIDE SEQUENCE</scope>
    <source>
        <strain evidence="2">AT0</strain>
        <tissue evidence="2">Leaf</tissue>
    </source>
</reference>
<accession>A0A978VBH8</accession>
<organism evidence="2 3">
    <name type="scientific">Ziziphus jujuba var. spinosa</name>
    <dbReference type="NCBI Taxonomy" id="714518"/>
    <lineage>
        <taxon>Eukaryota</taxon>
        <taxon>Viridiplantae</taxon>
        <taxon>Streptophyta</taxon>
        <taxon>Embryophyta</taxon>
        <taxon>Tracheophyta</taxon>
        <taxon>Spermatophyta</taxon>
        <taxon>Magnoliopsida</taxon>
        <taxon>eudicotyledons</taxon>
        <taxon>Gunneridae</taxon>
        <taxon>Pentapetalae</taxon>
        <taxon>rosids</taxon>
        <taxon>fabids</taxon>
        <taxon>Rosales</taxon>
        <taxon>Rhamnaceae</taxon>
        <taxon>Paliureae</taxon>
        <taxon>Ziziphus</taxon>
    </lineage>
</organism>
<proteinExistence type="predicted"/>
<feature type="transmembrane region" description="Helical" evidence="1">
    <location>
        <begin position="73"/>
        <end position="101"/>
    </location>
</feature>
<name>A0A978VBH8_ZIZJJ</name>
<dbReference type="InterPro" id="IPR050307">
    <property type="entry name" value="Sterol_Desaturase_Related"/>
</dbReference>
<dbReference type="PANTHER" id="PTHR11863">
    <property type="entry name" value="STEROL DESATURASE"/>
    <property type="match status" value="1"/>
</dbReference>
<sequence>MASKPGILSDWPWKPLGCFKISSQPDLDHPFSLPNHQRALHHHFLYSRHHSHHHSSIVIEPITSVIHPFAEHLAYFVLFAIPMLTTLFTGTASIASHVGYVTYIDFMNNMRHCNFELVPNWIFSIFPPLKYLMYNPS</sequence>
<gene>
    <name evidence="2" type="ORF">FEM48_Zijuj06G0206500</name>
</gene>
<comment type="caution">
    <text evidence="2">The sequence shown here is derived from an EMBL/GenBank/DDBJ whole genome shotgun (WGS) entry which is preliminary data.</text>
</comment>
<protein>
    <submittedName>
        <fullName evidence="2">Uncharacterized protein</fullName>
    </submittedName>
</protein>
<evidence type="ECO:0000313" key="2">
    <source>
        <dbReference type="EMBL" id="KAH7525263.1"/>
    </source>
</evidence>
<dbReference type="Proteomes" id="UP000813462">
    <property type="component" value="Unassembled WGS sequence"/>
</dbReference>
<keyword evidence="1" id="KW-0812">Transmembrane</keyword>
<dbReference type="AlphaFoldDB" id="A0A978VBH8"/>
<keyword evidence="1" id="KW-1133">Transmembrane helix</keyword>
<evidence type="ECO:0000313" key="3">
    <source>
        <dbReference type="Proteomes" id="UP000813462"/>
    </source>
</evidence>